<organism evidence="2 3">
    <name type="scientific">Bodo saltans</name>
    <name type="common">Flagellated protozoan</name>
    <dbReference type="NCBI Taxonomy" id="75058"/>
    <lineage>
        <taxon>Eukaryota</taxon>
        <taxon>Discoba</taxon>
        <taxon>Euglenozoa</taxon>
        <taxon>Kinetoplastea</taxon>
        <taxon>Metakinetoplastina</taxon>
        <taxon>Eubodonida</taxon>
        <taxon>Bodonidae</taxon>
        <taxon>Bodo</taxon>
    </lineage>
</organism>
<evidence type="ECO:0000313" key="3">
    <source>
        <dbReference type="Proteomes" id="UP000051952"/>
    </source>
</evidence>
<dbReference type="VEuPathDB" id="TriTrypDB:BSAL_45305"/>
<name>A0A0S4JXH3_BODSA</name>
<feature type="compositionally biased region" description="Low complexity" evidence="1">
    <location>
        <begin position="224"/>
        <end position="235"/>
    </location>
</feature>
<gene>
    <name evidence="2" type="ORF">BSAL_45305</name>
</gene>
<evidence type="ECO:0000313" key="2">
    <source>
        <dbReference type="EMBL" id="CUG93850.1"/>
    </source>
</evidence>
<feature type="compositionally biased region" description="Polar residues" evidence="1">
    <location>
        <begin position="759"/>
        <end position="771"/>
    </location>
</feature>
<feature type="compositionally biased region" description="Polar residues" evidence="1">
    <location>
        <begin position="686"/>
        <end position="696"/>
    </location>
</feature>
<evidence type="ECO:0008006" key="4">
    <source>
        <dbReference type="Google" id="ProtNLM"/>
    </source>
</evidence>
<evidence type="ECO:0000256" key="1">
    <source>
        <dbReference type="SAM" id="MobiDB-lite"/>
    </source>
</evidence>
<sequence length="780" mass="83348">MQQQYYQQQPFSGMPQQQQMFTPQQQQQAFFLQQQQLLQQQQYFQAAAAAAAPQQQQVQVMFGPNGQQYFVPQQQQQMGFNGVNPQVQQQFQVAQQQQFGGGGNGILATPQQQLGMPQQQQQFYCQMPNGTLQLVSMPTGAATSTTQQQQLPQQQSQQFFVSAPAPPPPPPGSATGGAAQQQQQQPFFVVMPGSTNGANSLIGGHQPLPTTQTSSTSGGGFGGNSSTSSGNGITNHASPNASNTVGAQATTIAWQQSPGGQFGAILTAPGAGGNVFVVPGAANGGGIVRSPQSSLSTYPQMLVGAASPPHGNQLMMAFNASAHSLPGAGNTLGSISQTANSSMSTRPPTDVYVWGYAVVDQYHPSLQRLPVPPSVVSKTRGTVTYNNDVQASSTKPCASTVCLKFTTRNAPPAESCPLEDQCPSFHIERSYLEAARAVAEPLCCGLHNDYFSQEMLTSGCAPHLAQQRFILVLEDRAEIELSPLQLCLTVGLDQLTHRGPAPSAGSLTSTRVINMRKQICRLHYEGKCKWTKDCGHVHLCRELHRYLLSFHFPSLMFLLTTEPNRERIESKLKDEKQLGDFVRSRCVMPLITQMIEGGRTTALEALFASGAVATTVQYEAAEALGVQLPPESQRNIVEVHPKIVRIVNPRSTIQELKQRQAASSLSAAASSSTTTALAKIPVPSTAHLSSTGNSVSEDPRMSGASSHGQHPLSLESHENIPAHSQTSHEDDGDGAALIAMQVAEAGITSPTRMEGRSLTMPSFSPNASATSDARAVHSPQ</sequence>
<dbReference type="PANTHER" id="PTHR37035">
    <property type="entry name" value="C3H1-TYPE DOMAIN-CONTAINING PROTEIN-RELATED"/>
    <property type="match status" value="1"/>
</dbReference>
<dbReference type="AlphaFoldDB" id="A0A0S4JXH3"/>
<accession>A0A0S4JXH3</accession>
<feature type="region of interest" description="Disordered" evidence="1">
    <location>
        <begin position="139"/>
        <end position="182"/>
    </location>
</feature>
<dbReference type="EMBL" id="CYKH01002201">
    <property type="protein sequence ID" value="CUG93850.1"/>
    <property type="molecule type" value="Genomic_DNA"/>
</dbReference>
<feature type="region of interest" description="Disordered" evidence="1">
    <location>
        <begin position="684"/>
        <end position="714"/>
    </location>
</feature>
<feature type="region of interest" description="Disordered" evidence="1">
    <location>
        <begin position="746"/>
        <end position="780"/>
    </location>
</feature>
<proteinExistence type="predicted"/>
<protein>
    <recommendedName>
        <fullName evidence="4">C3H1-type domain-containing protein</fullName>
    </recommendedName>
</protein>
<feature type="compositionally biased region" description="Low complexity" evidence="1">
    <location>
        <begin position="147"/>
        <end position="163"/>
    </location>
</feature>
<dbReference type="OrthoDB" id="271292at2759"/>
<dbReference type="InterPro" id="IPR053125">
    <property type="entry name" value="RNA-bd_mRNA_stabilization_reg"/>
</dbReference>
<reference evidence="3" key="1">
    <citation type="submission" date="2015-09" db="EMBL/GenBank/DDBJ databases">
        <authorList>
            <consortium name="Pathogen Informatics"/>
        </authorList>
    </citation>
    <scope>NUCLEOTIDE SEQUENCE [LARGE SCALE GENOMIC DNA]</scope>
    <source>
        <strain evidence="3">Lake Konstanz</strain>
    </source>
</reference>
<keyword evidence="3" id="KW-1185">Reference proteome</keyword>
<feature type="region of interest" description="Disordered" evidence="1">
    <location>
        <begin position="194"/>
        <end position="243"/>
    </location>
</feature>
<dbReference type="PANTHER" id="PTHR37035:SF4">
    <property type="entry name" value="C3H1-TYPE DOMAIN-CONTAINING PROTEIN"/>
    <property type="match status" value="1"/>
</dbReference>
<dbReference type="Proteomes" id="UP000051952">
    <property type="component" value="Unassembled WGS sequence"/>
</dbReference>